<feature type="compositionally biased region" description="Basic and acidic residues" evidence="7">
    <location>
        <begin position="137"/>
        <end position="153"/>
    </location>
</feature>
<feature type="compositionally biased region" description="Polar residues" evidence="7">
    <location>
        <begin position="51"/>
        <end position="70"/>
    </location>
</feature>
<dbReference type="SUPFAM" id="SSF56112">
    <property type="entry name" value="Protein kinase-like (PK-like)"/>
    <property type="match status" value="1"/>
</dbReference>
<dbReference type="PROSITE" id="PS00107">
    <property type="entry name" value="PROTEIN_KINASE_ATP"/>
    <property type="match status" value="1"/>
</dbReference>
<dbReference type="EMBL" id="CAKKNE010000003">
    <property type="protein sequence ID" value="CAH0370385.1"/>
    <property type="molecule type" value="Genomic_DNA"/>
</dbReference>
<keyword evidence="3 6" id="KW-0547">Nucleotide-binding</keyword>
<dbReference type="InterPro" id="IPR008271">
    <property type="entry name" value="Ser/Thr_kinase_AS"/>
</dbReference>
<dbReference type="PANTHER" id="PTHR22974:SF23">
    <property type="entry name" value="TOUSLED-LIKE KINASE, ISOFORM G"/>
    <property type="match status" value="1"/>
</dbReference>
<dbReference type="SMART" id="SM00220">
    <property type="entry name" value="S_TKc"/>
    <property type="match status" value="1"/>
</dbReference>
<evidence type="ECO:0000313" key="9">
    <source>
        <dbReference type="EMBL" id="CAH0370385.1"/>
    </source>
</evidence>
<dbReference type="InterPro" id="IPR017441">
    <property type="entry name" value="Protein_kinase_ATP_BS"/>
</dbReference>
<gene>
    <name evidence="9" type="ORF">PECAL_3P02650</name>
</gene>
<dbReference type="GO" id="GO:0005524">
    <property type="term" value="F:ATP binding"/>
    <property type="evidence" value="ECO:0007669"/>
    <property type="project" value="UniProtKB-UniRule"/>
</dbReference>
<keyword evidence="5 6" id="KW-0067">ATP-binding</keyword>
<dbReference type="OrthoDB" id="346907at2759"/>
<evidence type="ECO:0000313" key="10">
    <source>
        <dbReference type="Proteomes" id="UP000789595"/>
    </source>
</evidence>
<feature type="domain" description="Protein kinase" evidence="8">
    <location>
        <begin position="305"/>
        <end position="588"/>
    </location>
</feature>
<dbReference type="Pfam" id="PF00069">
    <property type="entry name" value="Pkinase"/>
    <property type="match status" value="1"/>
</dbReference>
<sequence length="592" mass="65351">MASTAAAQQRKAVLLEARMRGLTGSEASSAFAPAAATSLDPPVTEVGFRSPATSREGVSTKPASGSSSMTGVLPPGAPAPREPSPLKRKAGDGMGPPPARRKSAQPRKLPTSKRASSDGGDERLSKAEAKASGLSQELERVREAASKEGEATRQKLQLTRDALEHALRATAEADARKARRDVADAAFELGRATYVAGSLGGRDAWEDGDAARRLKDREEELRRRREDETKVKRSIRESKKKGLDGATADEAAKYRARKLKKDEELLAGEKARLHQRKLTHAREWQRVRCEDASVFKHRPTLHGKYLLQRLLGKGGFSEVWLSYDLDACRHVAVKFHTLDSSWGDEKKRAYVRHAAREYSIQRDLQHDRIVRLHDVFEVDADTFATVLEYCSGDDLDLLLRERGRLKENDAKAILLQILSGLKYLHAPTGTGNDRRRAIIHYDLKPGNILFDQRGDAKITDFGLSKIVPDGSMSQGPLSVELTSQGAGTYWYLPPECFQTHGSVTVSGKVDVWSVGVIFYQMLYGKKPFGDGVTQQAILRDRTMLRATSVDFPATPKISDAAKDFCRKCLAHSSLERPTVAELEQHAYLTSTK</sequence>
<evidence type="ECO:0000256" key="3">
    <source>
        <dbReference type="ARBA" id="ARBA00022741"/>
    </source>
</evidence>
<dbReference type="GO" id="GO:0005634">
    <property type="term" value="C:nucleus"/>
    <property type="evidence" value="ECO:0007669"/>
    <property type="project" value="TreeGrafter"/>
</dbReference>
<proteinExistence type="predicted"/>
<dbReference type="PANTHER" id="PTHR22974">
    <property type="entry name" value="MIXED LINEAGE PROTEIN KINASE"/>
    <property type="match status" value="1"/>
</dbReference>
<dbReference type="GO" id="GO:0007059">
    <property type="term" value="P:chromosome segregation"/>
    <property type="evidence" value="ECO:0007669"/>
    <property type="project" value="TreeGrafter"/>
</dbReference>
<dbReference type="GO" id="GO:0004674">
    <property type="term" value="F:protein serine/threonine kinase activity"/>
    <property type="evidence" value="ECO:0007669"/>
    <property type="project" value="UniProtKB-KW"/>
</dbReference>
<evidence type="ECO:0000256" key="2">
    <source>
        <dbReference type="ARBA" id="ARBA00022679"/>
    </source>
</evidence>
<dbReference type="InterPro" id="IPR011009">
    <property type="entry name" value="Kinase-like_dom_sf"/>
</dbReference>
<evidence type="ECO:0000256" key="7">
    <source>
        <dbReference type="SAM" id="MobiDB-lite"/>
    </source>
</evidence>
<feature type="compositionally biased region" description="Basic and acidic residues" evidence="7">
    <location>
        <begin position="120"/>
        <end position="129"/>
    </location>
</feature>
<keyword evidence="2" id="KW-0808">Transferase</keyword>
<reference evidence="9" key="1">
    <citation type="submission" date="2021-11" db="EMBL/GenBank/DDBJ databases">
        <authorList>
            <consortium name="Genoscope - CEA"/>
            <person name="William W."/>
        </authorList>
    </citation>
    <scope>NUCLEOTIDE SEQUENCE</scope>
</reference>
<dbReference type="Gene3D" id="1.10.510.10">
    <property type="entry name" value="Transferase(Phosphotransferase) domain 1"/>
    <property type="match status" value="1"/>
</dbReference>
<dbReference type="AlphaFoldDB" id="A0A8J2SE93"/>
<dbReference type="InterPro" id="IPR000719">
    <property type="entry name" value="Prot_kinase_dom"/>
</dbReference>
<accession>A0A8J2SE93</accession>
<feature type="binding site" evidence="6">
    <location>
        <position position="334"/>
    </location>
    <ligand>
        <name>ATP</name>
        <dbReference type="ChEBI" id="CHEBI:30616"/>
    </ligand>
</feature>
<comment type="caution">
    <text evidence="9">The sequence shown here is derived from an EMBL/GenBank/DDBJ whole genome shotgun (WGS) entry which is preliminary data.</text>
</comment>
<evidence type="ECO:0000256" key="1">
    <source>
        <dbReference type="ARBA" id="ARBA00022527"/>
    </source>
</evidence>
<dbReference type="Proteomes" id="UP000789595">
    <property type="component" value="Unassembled WGS sequence"/>
</dbReference>
<evidence type="ECO:0000259" key="8">
    <source>
        <dbReference type="PROSITE" id="PS50011"/>
    </source>
</evidence>
<dbReference type="GO" id="GO:0035556">
    <property type="term" value="P:intracellular signal transduction"/>
    <property type="evidence" value="ECO:0007669"/>
    <property type="project" value="TreeGrafter"/>
</dbReference>
<keyword evidence="4" id="KW-0418">Kinase</keyword>
<dbReference type="PROSITE" id="PS00108">
    <property type="entry name" value="PROTEIN_KINASE_ST"/>
    <property type="match status" value="1"/>
</dbReference>
<name>A0A8J2SE93_9STRA</name>
<keyword evidence="1" id="KW-0723">Serine/threonine-protein kinase</keyword>
<organism evidence="9 10">
    <name type="scientific">Pelagomonas calceolata</name>
    <dbReference type="NCBI Taxonomy" id="35677"/>
    <lineage>
        <taxon>Eukaryota</taxon>
        <taxon>Sar</taxon>
        <taxon>Stramenopiles</taxon>
        <taxon>Ochrophyta</taxon>
        <taxon>Pelagophyceae</taxon>
        <taxon>Pelagomonadales</taxon>
        <taxon>Pelagomonadaceae</taxon>
        <taxon>Pelagomonas</taxon>
    </lineage>
</organism>
<keyword evidence="10" id="KW-1185">Reference proteome</keyword>
<protein>
    <recommendedName>
        <fullName evidence="8">Protein kinase domain-containing protein</fullName>
    </recommendedName>
</protein>
<feature type="compositionally biased region" description="Low complexity" evidence="7">
    <location>
        <begin position="25"/>
        <end position="38"/>
    </location>
</feature>
<evidence type="ECO:0000256" key="4">
    <source>
        <dbReference type="ARBA" id="ARBA00022777"/>
    </source>
</evidence>
<feature type="region of interest" description="Disordered" evidence="7">
    <location>
        <begin position="23"/>
        <end position="157"/>
    </location>
</feature>
<dbReference type="PROSITE" id="PS50011">
    <property type="entry name" value="PROTEIN_KINASE_DOM"/>
    <property type="match status" value="1"/>
</dbReference>
<evidence type="ECO:0000256" key="6">
    <source>
        <dbReference type="PROSITE-ProRule" id="PRU10141"/>
    </source>
</evidence>
<dbReference type="FunFam" id="1.10.510.10:FF:000698">
    <property type="entry name" value="Serine/threonine-protein kinase tousled-like 1"/>
    <property type="match status" value="1"/>
</dbReference>
<evidence type="ECO:0000256" key="5">
    <source>
        <dbReference type="ARBA" id="ARBA00022840"/>
    </source>
</evidence>